<dbReference type="FunFam" id="3.90.1150.10:FF:000012">
    <property type="entry name" value="Glutamate-1-semialdehyde 2,1-aminomutase"/>
    <property type="match status" value="1"/>
</dbReference>
<evidence type="ECO:0000256" key="5">
    <source>
        <dbReference type="ARBA" id="ARBA00022898"/>
    </source>
</evidence>
<reference evidence="9 10" key="1">
    <citation type="submission" date="2017-03" db="EMBL/GenBank/DDBJ databases">
        <authorList>
            <person name="Afonso C.L."/>
            <person name="Miller P.J."/>
            <person name="Scott M.A."/>
            <person name="Spackman E."/>
            <person name="Goraichik I."/>
            <person name="Dimitrov K.M."/>
            <person name="Suarez D.L."/>
            <person name="Swayne D.E."/>
        </authorList>
    </citation>
    <scope>NUCLEOTIDE SEQUENCE [LARGE SCALE GENOMIC DNA]</scope>
    <source>
        <strain evidence="9">PRJEB14757</strain>
    </source>
</reference>
<keyword evidence="9" id="KW-0808">Transferase</keyword>
<dbReference type="PROSITE" id="PS00600">
    <property type="entry name" value="AA_TRANSFER_CLASS_3"/>
    <property type="match status" value="1"/>
</dbReference>
<evidence type="ECO:0000256" key="2">
    <source>
        <dbReference type="ARBA" id="ARBA00004819"/>
    </source>
</evidence>
<comment type="subunit">
    <text evidence="4 8">Homodimer.</text>
</comment>
<dbReference type="GO" id="GO:0005737">
    <property type="term" value="C:cytoplasm"/>
    <property type="evidence" value="ECO:0007669"/>
    <property type="project" value="UniProtKB-SubCell"/>
</dbReference>
<dbReference type="Gene3D" id="3.40.640.10">
    <property type="entry name" value="Type I PLP-dependent aspartate aminotransferase-like (Major domain)"/>
    <property type="match status" value="1"/>
</dbReference>
<keyword evidence="9" id="KW-0032">Aminotransferase</keyword>
<dbReference type="Gene3D" id="3.90.1150.10">
    <property type="entry name" value="Aspartate Aminotransferase, domain 1"/>
    <property type="match status" value="1"/>
</dbReference>
<evidence type="ECO:0000313" key="9">
    <source>
        <dbReference type="EMBL" id="SLM30583.1"/>
    </source>
</evidence>
<dbReference type="AlphaFoldDB" id="A0A1W1HDS4"/>
<comment type="pathway">
    <text evidence="2">Porphyrin-containing compound metabolism; protoporphyrin-IX biosynthesis; 5-aminolevulinate from L-glutamyl-tRNA(Glu): step 2/2.</text>
</comment>
<evidence type="ECO:0000256" key="6">
    <source>
        <dbReference type="ARBA" id="ARBA00023235"/>
    </source>
</evidence>
<dbReference type="GO" id="GO:0008483">
    <property type="term" value="F:transaminase activity"/>
    <property type="evidence" value="ECO:0007669"/>
    <property type="project" value="UniProtKB-KW"/>
</dbReference>
<dbReference type="GO" id="GO:0006782">
    <property type="term" value="P:protoporphyrinogen IX biosynthetic process"/>
    <property type="evidence" value="ECO:0007669"/>
    <property type="project" value="UniProtKB-UniRule"/>
</dbReference>
<dbReference type="InterPro" id="IPR004639">
    <property type="entry name" value="4pyrrol_synth_GluAld_NH2Trfase"/>
</dbReference>
<evidence type="ECO:0000313" key="10">
    <source>
        <dbReference type="Proteomes" id="UP000191931"/>
    </source>
</evidence>
<evidence type="ECO:0000256" key="8">
    <source>
        <dbReference type="HAMAP-Rule" id="MF_00375"/>
    </source>
</evidence>
<evidence type="ECO:0000256" key="1">
    <source>
        <dbReference type="ARBA" id="ARBA00001933"/>
    </source>
</evidence>
<comment type="subcellular location">
    <subcellularLocation>
        <location evidence="8">Cytoplasm</location>
    </subcellularLocation>
</comment>
<evidence type="ECO:0000256" key="7">
    <source>
        <dbReference type="ARBA" id="ARBA00023244"/>
    </source>
</evidence>
<dbReference type="NCBIfam" id="NF000818">
    <property type="entry name" value="PRK00062.1"/>
    <property type="match status" value="1"/>
</dbReference>
<dbReference type="Pfam" id="PF00202">
    <property type="entry name" value="Aminotran_3"/>
    <property type="match status" value="1"/>
</dbReference>
<dbReference type="PANTHER" id="PTHR43713">
    <property type="entry name" value="GLUTAMATE-1-SEMIALDEHYDE 2,1-AMINOMUTASE"/>
    <property type="match status" value="1"/>
</dbReference>
<name>A0A1W1HDS4_9BACT</name>
<dbReference type="InterPro" id="IPR049704">
    <property type="entry name" value="Aminotrans_3_PPA_site"/>
</dbReference>
<dbReference type="GO" id="GO:0030170">
    <property type="term" value="F:pyridoxal phosphate binding"/>
    <property type="evidence" value="ECO:0007669"/>
    <property type="project" value="InterPro"/>
</dbReference>
<sequence length="434" mass="45422">MNNASKINTSRSQELFAEAGRLIPGGVNSPVRACGSVGGEPLFIEKADKSLIYDVDGNCYIDYVGSWGPMILGHRHPEVIKALEKVLKTGTSFGAPTSLETELASLVVDMVPSVEKVRMVNSGTEATMSALRLARGFTGRDIIIKFDGCYHGHADTLLVAAGSGVATLGIPGSPGVPDAVIKNTLSIGYNNIDAFTDVMEKMGDKVAAVIVEPVAGNMGMVAPLNGFHEALRELTAKYGALLIFDEVMTGFRVDKGSAQGLLGIMPDISCFGKIIGGGLPVGAYGGRADIMDKIAPVGPVYQAGTLSGNPLAMAAGVATLKEISKPGFYEALDAKTEKLVTGLKKAASDAGIDFCAGHIGSMAGFFFTGGPVNSFDDAKKSDLDRFARFYRGMLTKGVYLAPSQFEALFVSAAHTDEDIDKTVSAASETMKGLV</sequence>
<dbReference type="InterPro" id="IPR015424">
    <property type="entry name" value="PyrdxlP-dep_Trfase"/>
</dbReference>
<feature type="modified residue" description="N6-(pyridoxal phosphate)lysine" evidence="8">
    <location>
        <position position="273"/>
    </location>
</feature>
<dbReference type="GO" id="GO:0042286">
    <property type="term" value="F:glutamate-1-semialdehyde 2,1-aminomutase activity"/>
    <property type="evidence" value="ECO:0007669"/>
    <property type="project" value="UniProtKB-UniRule"/>
</dbReference>
<dbReference type="NCBIfam" id="TIGR00713">
    <property type="entry name" value="hemL"/>
    <property type="match status" value="1"/>
</dbReference>
<keyword evidence="6 8" id="KW-0413">Isomerase</keyword>
<dbReference type="UniPathway" id="UPA00251">
    <property type="reaction ID" value="UER00317"/>
</dbReference>
<evidence type="ECO:0000256" key="4">
    <source>
        <dbReference type="ARBA" id="ARBA00011738"/>
    </source>
</evidence>
<dbReference type="STRING" id="1246637.MTBBW1_2310031"/>
<organism evidence="9 10">
    <name type="scientific">Desulfamplus magnetovallimortis</name>
    <dbReference type="NCBI Taxonomy" id="1246637"/>
    <lineage>
        <taxon>Bacteria</taxon>
        <taxon>Pseudomonadati</taxon>
        <taxon>Thermodesulfobacteriota</taxon>
        <taxon>Desulfobacteria</taxon>
        <taxon>Desulfobacterales</taxon>
        <taxon>Desulfobacteraceae</taxon>
        <taxon>Desulfamplus</taxon>
    </lineage>
</organism>
<accession>A0A1W1HDS4</accession>
<dbReference type="InterPro" id="IPR015422">
    <property type="entry name" value="PyrdxlP-dep_Trfase_small"/>
</dbReference>
<proteinExistence type="inferred from homology"/>
<dbReference type="CDD" id="cd00610">
    <property type="entry name" value="OAT_like"/>
    <property type="match status" value="1"/>
</dbReference>
<evidence type="ECO:0000256" key="3">
    <source>
        <dbReference type="ARBA" id="ARBA00008981"/>
    </source>
</evidence>
<keyword evidence="5 8" id="KW-0663">Pyridoxal phosphate</keyword>
<dbReference type="Proteomes" id="UP000191931">
    <property type="component" value="Unassembled WGS sequence"/>
</dbReference>
<dbReference type="EMBL" id="FWEV01000148">
    <property type="protein sequence ID" value="SLM30583.1"/>
    <property type="molecule type" value="Genomic_DNA"/>
</dbReference>
<protein>
    <recommendedName>
        <fullName evidence="8">Glutamate-1-semialdehyde 2,1-aminomutase</fullName>
        <shortName evidence="8">GSA</shortName>
        <ecNumber evidence="8">5.4.3.8</ecNumber>
    </recommendedName>
    <alternativeName>
        <fullName evidence="8">Glutamate-1-semialdehyde aminotransferase</fullName>
        <shortName evidence="8">GSA-AT</shortName>
    </alternativeName>
</protein>
<comment type="catalytic activity">
    <reaction evidence="8">
        <text>(S)-4-amino-5-oxopentanoate = 5-aminolevulinate</text>
        <dbReference type="Rhea" id="RHEA:14265"/>
        <dbReference type="ChEBI" id="CHEBI:57501"/>
        <dbReference type="ChEBI" id="CHEBI:356416"/>
        <dbReference type="EC" id="5.4.3.8"/>
    </reaction>
</comment>
<dbReference type="SUPFAM" id="SSF53383">
    <property type="entry name" value="PLP-dependent transferases"/>
    <property type="match status" value="1"/>
</dbReference>
<keyword evidence="7 8" id="KW-0627">Porphyrin biosynthesis</keyword>
<dbReference type="EC" id="5.4.3.8" evidence="8"/>
<keyword evidence="10" id="KW-1185">Reference proteome</keyword>
<dbReference type="FunFam" id="3.40.640.10:FF:000021">
    <property type="entry name" value="Glutamate-1-semialdehyde 2,1-aminomutase"/>
    <property type="match status" value="1"/>
</dbReference>
<gene>
    <name evidence="8 9" type="primary">hemL</name>
    <name evidence="9" type="ORF">MTBBW1_2310031</name>
</gene>
<comment type="similarity">
    <text evidence="3 8">Belongs to the class-III pyridoxal-phosphate-dependent aminotransferase family. HemL subfamily.</text>
</comment>
<dbReference type="HAMAP" id="MF_00375">
    <property type="entry name" value="HemL_aminotrans_3"/>
    <property type="match status" value="1"/>
</dbReference>
<comment type="cofactor">
    <cofactor evidence="1 8">
        <name>pyridoxal 5'-phosphate</name>
        <dbReference type="ChEBI" id="CHEBI:597326"/>
    </cofactor>
</comment>
<dbReference type="PANTHER" id="PTHR43713:SF3">
    <property type="entry name" value="GLUTAMATE-1-SEMIALDEHYDE 2,1-AMINOMUTASE 1, CHLOROPLASTIC-RELATED"/>
    <property type="match status" value="1"/>
</dbReference>
<dbReference type="InterPro" id="IPR005814">
    <property type="entry name" value="Aminotrans_3"/>
</dbReference>
<keyword evidence="8" id="KW-0963">Cytoplasm</keyword>
<dbReference type="InterPro" id="IPR015421">
    <property type="entry name" value="PyrdxlP-dep_Trfase_major"/>
</dbReference>